<dbReference type="EMBL" id="CP036264">
    <property type="protein sequence ID" value="QEF96441.1"/>
    <property type="molecule type" value="Genomic_DNA"/>
</dbReference>
<dbReference type="SUPFAM" id="SSF81296">
    <property type="entry name" value="E set domains"/>
    <property type="match status" value="1"/>
</dbReference>
<dbReference type="Gene3D" id="2.60.40.10">
    <property type="entry name" value="Immunoglobulins"/>
    <property type="match status" value="1"/>
</dbReference>
<dbReference type="InterPro" id="IPR014438">
    <property type="entry name" value="Glucan_biosyn_MdoG/MdoD"/>
</dbReference>
<dbReference type="InterPro" id="IPR014718">
    <property type="entry name" value="GH-type_carb-bd"/>
</dbReference>
<keyword evidence="7" id="KW-1185">Reference proteome</keyword>
<dbReference type="PANTHER" id="PTHR30504:SF2">
    <property type="entry name" value="GLUCANS BIOSYNTHESIS PROTEIN G"/>
    <property type="match status" value="1"/>
</dbReference>
<dbReference type="PANTHER" id="PTHR30504">
    <property type="entry name" value="GLUCANS BIOSYNTHESIS PROTEIN"/>
    <property type="match status" value="1"/>
</dbReference>
<name>A0A5B9M5N4_9BACT</name>
<dbReference type="Pfam" id="PF04349">
    <property type="entry name" value="MdoG"/>
    <property type="match status" value="1"/>
</dbReference>
<comment type="pathway">
    <text evidence="2">Glycan metabolism; osmoregulated periplasmic glucan (OPG) biosynthesis.</text>
</comment>
<dbReference type="GO" id="GO:0030246">
    <property type="term" value="F:carbohydrate binding"/>
    <property type="evidence" value="ECO:0007669"/>
    <property type="project" value="InterPro"/>
</dbReference>
<evidence type="ECO:0000256" key="2">
    <source>
        <dbReference type="ARBA" id="ARBA00005001"/>
    </source>
</evidence>
<dbReference type="GO" id="GO:0003824">
    <property type="term" value="F:catalytic activity"/>
    <property type="evidence" value="ECO:0007669"/>
    <property type="project" value="InterPro"/>
</dbReference>
<dbReference type="InterPro" id="IPR014756">
    <property type="entry name" value="Ig_E-set"/>
</dbReference>
<dbReference type="Gene3D" id="2.70.98.10">
    <property type="match status" value="1"/>
</dbReference>
<organism evidence="6 7">
    <name type="scientific">Stieleria maiorica</name>
    <dbReference type="NCBI Taxonomy" id="2795974"/>
    <lineage>
        <taxon>Bacteria</taxon>
        <taxon>Pseudomonadati</taxon>
        <taxon>Planctomycetota</taxon>
        <taxon>Planctomycetia</taxon>
        <taxon>Pirellulales</taxon>
        <taxon>Pirellulaceae</taxon>
        <taxon>Stieleria</taxon>
    </lineage>
</organism>
<dbReference type="GO" id="GO:0030288">
    <property type="term" value="C:outer membrane-bounded periplasmic space"/>
    <property type="evidence" value="ECO:0007669"/>
    <property type="project" value="TreeGrafter"/>
</dbReference>
<evidence type="ECO:0000256" key="1">
    <source>
        <dbReference type="ARBA" id="ARBA00004418"/>
    </source>
</evidence>
<dbReference type="UniPathway" id="UPA00637"/>
<dbReference type="PIRSF" id="PIRSF006281">
    <property type="entry name" value="MdoG"/>
    <property type="match status" value="1"/>
</dbReference>
<evidence type="ECO:0000313" key="7">
    <source>
        <dbReference type="Proteomes" id="UP000321353"/>
    </source>
</evidence>
<evidence type="ECO:0000256" key="3">
    <source>
        <dbReference type="ARBA" id="ARBA00009284"/>
    </source>
</evidence>
<sequence length="525" mass="58875">MDLSQCSSFGLAVVVMFGGFACRCSARDPLSTIRCFSDLQQLARQRSTQSAPPRATLPAALADLPYEQYERISYKPDLAIWREERRTYFETFHRGFVQRDKVRVFAVTPSGTAEVPFQKANFTYGEQLDPALIDDDAGHAGIKLISTLDGMPGGQELLTFLGASYFRGRSAETRYGTSARALAVDVALNHDEEFPFFHAFWVVQPEPPESKVQVLALLESPSVVGAYRFMFTPDRWESRLDVRSTLHFRSPVEKVALAPLTSMWMWGDGLAGPPKDSRPACHDADGLLIRQASKGGQSEWIWRAFARQSYPSVSRIDVAQLRGFGLLQRNRAFFHFDDHNARYDLRPSVWVTPKEPWRDGVIELLELPGAHEGVDNIGAYWVPREQPKPGTPLELDYTVGFFAGDHGQQRYVGRATDFNLKRGESNDSVEIAIRFAGTAVAQMSEASSIHVDVETIRATVVKKAVERTDAGDWIATVTLRLNEDAPAEISVRLLDAGRALTEQFRYLCPPRTPEFVYPAVYTREE</sequence>
<dbReference type="GO" id="GO:0051274">
    <property type="term" value="P:beta-glucan biosynthetic process"/>
    <property type="evidence" value="ECO:0007669"/>
    <property type="project" value="TreeGrafter"/>
</dbReference>
<feature type="domain" description="Glucan biosynthesis periplasmic MdoG C-terminal" evidence="5">
    <location>
        <begin position="36"/>
        <end position="506"/>
    </location>
</feature>
<comment type="subcellular location">
    <subcellularLocation>
        <location evidence="1">Periplasm</location>
    </subcellularLocation>
</comment>
<proteinExistence type="inferred from homology"/>
<dbReference type="AlphaFoldDB" id="A0A5B9M5N4"/>
<dbReference type="Proteomes" id="UP000321353">
    <property type="component" value="Chromosome"/>
</dbReference>
<dbReference type="RefSeq" id="WP_167546588.1">
    <property type="nucleotide sequence ID" value="NZ_CP036264.1"/>
</dbReference>
<keyword evidence="4" id="KW-0574">Periplasm</keyword>
<evidence type="ECO:0000256" key="4">
    <source>
        <dbReference type="ARBA" id="ARBA00022764"/>
    </source>
</evidence>
<reference evidence="6 7" key="1">
    <citation type="submission" date="2019-02" db="EMBL/GenBank/DDBJ databases">
        <title>Planctomycetal bacteria perform biofilm scaping via a novel small molecule.</title>
        <authorList>
            <person name="Jeske O."/>
            <person name="Boedeker C."/>
            <person name="Wiegand S."/>
            <person name="Breitling P."/>
            <person name="Kallscheuer N."/>
            <person name="Jogler M."/>
            <person name="Rohde M."/>
            <person name="Petersen J."/>
            <person name="Medema M.H."/>
            <person name="Surup F."/>
            <person name="Jogler C."/>
        </authorList>
    </citation>
    <scope>NUCLEOTIDE SEQUENCE [LARGE SCALE GENOMIC DNA]</scope>
    <source>
        <strain evidence="6 7">Mal15</strain>
    </source>
</reference>
<dbReference type="InterPro" id="IPR007444">
    <property type="entry name" value="Glucan_biosyn_MdoG_C"/>
</dbReference>
<dbReference type="InterPro" id="IPR013783">
    <property type="entry name" value="Ig-like_fold"/>
</dbReference>
<gene>
    <name evidence="6" type="primary">mdoG</name>
    <name evidence="6" type="ORF">Mal15_04690</name>
</gene>
<protein>
    <submittedName>
        <fullName evidence="6">Glucans biosynthesis protein G</fullName>
    </submittedName>
</protein>
<evidence type="ECO:0000259" key="5">
    <source>
        <dbReference type="Pfam" id="PF04349"/>
    </source>
</evidence>
<dbReference type="InterPro" id="IPR011013">
    <property type="entry name" value="Gal_mutarotase_sf_dom"/>
</dbReference>
<comment type="similarity">
    <text evidence="3">Belongs to the OpgD/OpgG family.</text>
</comment>
<accession>A0A5B9M5N4</accession>
<evidence type="ECO:0000313" key="6">
    <source>
        <dbReference type="EMBL" id="QEF96441.1"/>
    </source>
</evidence>
<dbReference type="SUPFAM" id="SSF74650">
    <property type="entry name" value="Galactose mutarotase-like"/>
    <property type="match status" value="1"/>
</dbReference>
<dbReference type="KEGG" id="smam:Mal15_04690"/>